<evidence type="ECO:0000256" key="9">
    <source>
        <dbReference type="SAM" id="Phobius"/>
    </source>
</evidence>
<keyword evidence="7 11" id="KW-0418">Kinase</keyword>
<dbReference type="Proteomes" id="UP000198461">
    <property type="component" value="Unassembled WGS sequence"/>
</dbReference>
<dbReference type="SUPFAM" id="SSF55874">
    <property type="entry name" value="ATPase domain of HSP90 chaperone/DNA topoisomerase II/histidine kinase"/>
    <property type="match status" value="1"/>
</dbReference>
<dbReference type="SMART" id="SM00387">
    <property type="entry name" value="HATPase_c"/>
    <property type="match status" value="1"/>
</dbReference>
<evidence type="ECO:0000313" key="11">
    <source>
        <dbReference type="EMBL" id="SIN92377.1"/>
    </source>
</evidence>
<evidence type="ECO:0000256" key="8">
    <source>
        <dbReference type="ARBA" id="ARBA00022840"/>
    </source>
</evidence>
<dbReference type="InterPro" id="IPR003661">
    <property type="entry name" value="HisK_dim/P_dom"/>
</dbReference>
<keyword evidence="9" id="KW-0472">Membrane</keyword>
<feature type="transmembrane region" description="Helical" evidence="9">
    <location>
        <begin position="202"/>
        <end position="225"/>
    </location>
</feature>
<keyword evidence="12" id="KW-1185">Reference proteome</keyword>
<comment type="catalytic activity">
    <reaction evidence="1">
        <text>ATP + protein L-histidine = ADP + protein N-phospho-L-histidine.</text>
        <dbReference type="EC" id="2.7.13.3"/>
    </reaction>
</comment>
<accession>A0A1N6FAV4</accession>
<keyword evidence="9" id="KW-0812">Transmembrane</keyword>
<evidence type="ECO:0000256" key="4">
    <source>
        <dbReference type="ARBA" id="ARBA00022475"/>
    </source>
</evidence>
<dbReference type="CDD" id="cd00075">
    <property type="entry name" value="HATPase"/>
    <property type="match status" value="1"/>
</dbReference>
<protein>
    <recommendedName>
        <fullName evidence="3">histidine kinase</fullName>
        <ecNumber evidence="3">2.7.13.3</ecNumber>
    </recommendedName>
</protein>
<keyword evidence="9" id="KW-1133">Transmembrane helix</keyword>
<evidence type="ECO:0000256" key="6">
    <source>
        <dbReference type="ARBA" id="ARBA00022741"/>
    </source>
</evidence>
<keyword evidence="8" id="KW-0067">ATP-binding</keyword>
<dbReference type="EC" id="2.7.13.3" evidence="3"/>
<dbReference type="Gene3D" id="1.10.287.130">
    <property type="match status" value="1"/>
</dbReference>
<dbReference type="PANTHER" id="PTHR44936:SF10">
    <property type="entry name" value="SENSOR PROTEIN RSTB"/>
    <property type="match status" value="1"/>
</dbReference>
<evidence type="ECO:0000256" key="1">
    <source>
        <dbReference type="ARBA" id="ARBA00000085"/>
    </source>
</evidence>
<dbReference type="AlphaFoldDB" id="A0A1N6FAV4"/>
<evidence type="ECO:0000256" key="5">
    <source>
        <dbReference type="ARBA" id="ARBA00022679"/>
    </source>
</evidence>
<sequence length="505" mass="57411">MRLSIRQRFLILLALLLIFPFLMYRMALDFNRKLLEQQIVQQSQTVQNLAAILENRPDLWALQIFKGDPTRQLRHLDLNNAGIWLFNRNGTTTYVVGHLPKEEAVTAYDDFFARIGQWTIRQIHALFPHTLPYLIPYDANPEKTLIQQVLKGETAQRFRFDAKGRPLSLMSATPLIVNGKQLGGIVVEERVESLFGPQLQNFYHVVGIATSLLVLLMMAFAFYGLTLSGRIRRLQLDVSRAFDPARYRIGAFPDTRKPNWQQDEVDNLRHSIFEMLQHIRQYETFLKALPKALRHELHNPLNRLSMSLQRIEETGRTEPYIEHARHGVTQLQRIITALGEAGSIEQSVLSETPHTYRVSEMLHALAEALQEHYGDKLKITLQLSDAASVCGDGFLLEQALDKLISNAFDFHQGKAPVQFEAIQQNNVVDIRVINRGTLPETLSPEQLFTGMTSVRPKTSSTPHLGLGLYIVRLVAQFHGGEAYIRQEGNTVIAGLKLPLTPCDQV</sequence>
<evidence type="ECO:0000256" key="3">
    <source>
        <dbReference type="ARBA" id="ARBA00012438"/>
    </source>
</evidence>
<proteinExistence type="predicted"/>
<name>A0A1N6FAV4_9GAMM</name>
<reference evidence="11 12" key="1">
    <citation type="submission" date="2016-11" db="EMBL/GenBank/DDBJ databases">
        <authorList>
            <person name="Jaros S."/>
            <person name="Januszkiewicz K."/>
            <person name="Wedrychowicz H."/>
        </authorList>
    </citation>
    <scope>NUCLEOTIDE SEQUENCE [LARGE SCALE GENOMIC DNA]</scope>
    <source>
        <strain evidence="11 12">DSM 17737</strain>
    </source>
</reference>
<gene>
    <name evidence="11" type="ORF">SAMN05443662_1001</name>
</gene>
<dbReference type="InterPro" id="IPR036890">
    <property type="entry name" value="HATPase_C_sf"/>
</dbReference>
<dbReference type="GO" id="GO:0005886">
    <property type="term" value="C:plasma membrane"/>
    <property type="evidence" value="ECO:0007669"/>
    <property type="project" value="UniProtKB-SubCell"/>
</dbReference>
<dbReference type="PANTHER" id="PTHR44936">
    <property type="entry name" value="SENSOR PROTEIN CREC"/>
    <property type="match status" value="1"/>
</dbReference>
<dbReference type="GO" id="GO:0005524">
    <property type="term" value="F:ATP binding"/>
    <property type="evidence" value="ECO:0007669"/>
    <property type="project" value="UniProtKB-KW"/>
</dbReference>
<dbReference type="InterPro" id="IPR050980">
    <property type="entry name" value="2C_sensor_his_kinase"/>
</dbReference>
<dbReference type="STRING" id="364032.SAMN05443662_1001"/>
<evidence type="ECO:0000313" key="12">
    <source>
        <dbReference type="Proteomes" id="UP000198461"/>
    </source>
</evidence>
<evidence type="ECO:0000256" key="7">
    <source>
        <dbReference type="ARBA" id="ARBA00022777"/>
    </source>
</evidence>
<dbReference type="CDD" id="cd00082">
    <property type="entry name" value="HisKA"/>
    <property type="match status" value="1"/>
</dbReference>
<evidence type="ECO:0000259" key="10">
    <source>
        <dbReference type="PROSITE" id="PS50109"/>
    </source>
</evidence>
<dbReference type="EMBL" id="FSRE01000002">
    <property type="protein sequence ID" value="SIN92377.1"/>
    <property type="molecule type" value="Genomic_DNA"/>
</dbReference>
<dbReference type="Pfam" id="PF02518">
    <property type="entry name" value="HATPase_c"/>
    <property type="match status" value="1"/>
</dbReference>
<dbReference type="InterPro" id="IPR036097">
    <property type="entry name" value="HisK_dim/P_sf"/>
</dbReference>
<comment type="subcellular location">
    <subcellularLocation>
        <location evidence="2">Cell membrane</location>
        <topology evidence="2">Multi-pass membrane protein</topology>
    </subcellularLocation>
</comment>
<dbReference type="InterPro" id="IPR005467">
    <property type="entry name" value="His_kinase_dom"/>
</dbReference>
<dbReference type="GO" id="GO:0000155">
    <property type="term" value="F:phosphorelay sensor kinase activity"/>
    <property type="evidence" value="ECO:0007669"/>
    <property type="project" value="InterPro"/>
</dbReference>
<keyword evidence="5" id="KW-0808">Transferase</keyword>
<dbReference type="InterPro" id="IPR003594">
    <property type="entry name" value="HATPase_dom"/>
</dbReference>
<keyword evidence="6" id="KW-0547">Nucleotide-binding</keyword>
<feature type="domain" description="Histidine kinase" evidence="10">
    <location>
        <begin position="292"/>
        <end position="501"/>
    </location>
</feature>
<organism evidence="11 12">
    <name type="scientific">Sulfurivirga caldicuralii</name>
    <dbReference type="NCBI Taxonomy" id="364032"/>
    <lineage>
        <taxon>Bacteria</taxon>
        <taxon>Pseudomonadati</taxon>
        <taxon>Pseudomonadota</taxon>
        <taxon>Gammaproteobacteria</taxon>
        <taxon>Thiotrichales</taxon>
        <taxon>Piscirickettsiaceae</taxon>
        <taxon>Sulfurivirga</taxon>
    </lineage>
</organism>
<dbReference type="SUPFAM" id="SSF47384">
    <property type="entry name" value="Homodimeric domain of signal transducing histidine kinase"/>
    <property type="match status" value="1"/>
</dbReference>
<dbReference type="PROSITE" id="PS50109">
    <property type="entry name" value="HIS_KIN"/>
    <property type="match status" value="1"/>
</dbReference>
<evidence type="ECO:0000256" key="2">
    <source>
        <dbReference type="ARBA" id="ARBA00004651"/>
    </source>
</evidence>
<dbReference type="Gene3D" id="3.30.565.10">
    <property type="entry name" value="Histidine kinase-like ATPase, C-terminal domain"/>
    <property type="match status" value="1"/>
</dbReference>
<keyword evidence="4" id="KW-1003">Cell membrane</keyword>